<feature type="compositionally biased region" description="Pro residues" evidence="5">
    <location>
        <begin position="28"/>
        <end position="40"/>
    </location>
</feature>
<dbReference type="SUPFAM" id="SSF52833">
    <property type="entry name" value="Thioredoxin-like"/>
    <property type="match status" value="1"/>
</dbReference>
<comment type="similarity">
    <text evidence="1">Belongs to the GST superfamily.</text>
</comment>
<dbReference type="SFLD" id="SFLDG00358">
    <property type="entry name" value="Main_(cytGST)"/>
    <property type="match status" value="1"/>
</dbReference>
<name>A0A319E2W0_9EURO</name>
<evidence type="ECO:0000313" key="8">
    <source>
        <dbReference type="EMBL" id="PYH94908.1"/>
    </source>
</evidence>
<dbReference type="InterPro" id="IPR036282">
    <property type="entry name" value="Glutathione-S-Trfase_C_sf"/>
</dbReference>
<feature type="domain" description="GST C-terminal" evidence="7">
    <location>
        <begin position="117"/>
        <end position="240"/>
    </location>
</feature>
<evidence type="ECO:0000313" key="9">
    <source>
        <dbReference type="Proteomes" id="UP000247810"/>
    </source>
</evidence>
<evidence type="ECO:0000256" key="2">
    <source>
        <dbReference type="ARBA" id="ARBA00012452"/>
    </source>
</evidence>
<proteinExistence type="inferred from homology"/>
<dbReference type="PANTHER" id="PTHR44051">
    <property type="entry name" value="GLUTATHIONE S-TRANSFERASE-RELATED"/>
    <property type="match status" value="1"/>
</dbReference>
<evidence type="ECO:0000259" key="7">
    <source>
        <dbReference type="PROSITE" id="PS50405"/>
    </source>
</evidence>
<dbReference type="EMBL" id="KZ825863">
    <property type="protein sequence ID" value="PYH94908.1"/>
    <property type="molecule type" value="Genomic_DNA"/>
</dbReference>
<dbReference type="PROSITE" id="PS50405">
    <property type="entry name" value="GST_CTER"/>
    <property type="match status" value="1"/>
</dbReference>
<keyword evidence="9" id="KW-1185">Reference proteome</keyword>
<dbReference type="VEuPathDB" id="FungiDB:BO71DRAFT_408955"/>
<accession>A0A319E2W0</accession>
<dbReference type="EC" id="2.5.1.18" evidence="2"/>
<dbReference type="InterPro" id="IPR004046">
    <property type="entry name" value="GST_C"/>
</dbReference>
<dbReference type="InterPro" id="IPR036249">
    <property type="entry name" value="Thioredoxin-like_sf"/>
</dbReference>
<dbReference type="AlphaFoldDB" id="A0A319E2W0"/>
<organism evidence="8 9">
    <name type="scientific">Aspergillus ellipticus CBS 707.79</name>
    <dbReference type="NCBI Taxonomy" id="1448320"/>
    <lineage>
        <taxon>Eukaryota</taxon>
        <taxon>Fungi</taxon>
        <taxon>Dikarya</taxon>
        <taxon>Ascomycota</taxon>
        <taxon>Pezizomycotina</taxon>
        <taxon>Eurotiomycetes</taxon>
        <taxon>Eurotiomycetidae</taxon>
        <taxon>Eurotiales</taxon>
        <taxon>Aspergillaceae</taxon>
        <taxon>Aspergillus</taxon>
        <taxon>Aspergillus subgen. Circumdati</taxon>
    </lineage>
</organism>
<feature type="compositionally biased region" description="Polar residues" evidence="5">
    <location>
        <begin position="1"/>
        <end position="11"/>
    </location>
</feature>
<evidence type="ECO:0000256" key="1">
    <source>
        <dbReference type="ARBA" id="ARBA00007409"/>
    </source>
</evidence>
<dbReference type="InterPro" id="IPR040079">
    <property type="entry name" value="Glutathione_S-Trfase"/>
</dbReference>
<dbReference type="InterPro" id="IPR010987">
    <property type="entry name" value="Glutathione-S-Trfase_C-like"/>
</dbReference>
<keyword evidence="3 8" id="KW-0808">Transferase</keyword>
<feature type="region of interest" description="Disordered" evidence="5">
    <location>
        <begin position="1"/>
        <end position="42"/>
    </location>
</feature>
<dbReference type="Pfam" id="PF00043">
    <property type="entry name" value="GST_C"/>
    <property type="match status" value="1"/>
</dbReference>
<gene>
    <name evidence="8" type="ORF">BO71DRAFT_408955</name>
</gene>
<dbReference type="PROSITE" id="PS50404">
    <property type="entry name" value="GST_NTER"/>
    <property type="match status" value="1"/>
</dbReference>
<evidence type="ECO:0000256" key="4">
    <source>
        <dbReference type="ARBA" id="ARBA00047960"/>
    </source>
</evidence>
<dbReference type="Pfam" id="PF13409">
    <property type="entry name" value="GST_N_2"/>
    <property type="match status" value="1"/>
</dbReference>
<comment type="catalytic activity">
    <reaction evidence="4">
        <text>RX + glutathione = an S-substituted glutathione + a halide anion + H(+)</text>
        <dbReference type="Rhea" id="RHEA:16437"/>
        <dbReference type="ChEBI" id="CHEBI:15378"/>
        <dbReference type="ChEBI" id="CHEBI:16042"/>
        <dbReference type="ChEBI" id="CHEBI:17792"/>
        <dbReference type="ChEBI" id="CHEBI:57925"/>
        <dbReference type="ChEBI" id="CHEBI:90779"/>
        <dbReference type="EC" id="2.5.1.18"/>
    </reaction>
</comment>
<dbReference type="STRING" id="1448320.A0A319E2W0"/>
<dbReference type="SUPFAM" id="SSF47616">
    <property type="entry name" value="GST C-terminal domain-like"/>
    <property type="match status" value="1"/>
</dbReference>
<dbReference type="GO" id="GO:0004364">
    <property type="term" value="F:glutathione transferase activity"/>
    <property type="evidence" value="ECO:0007669"/>
    <property type="project" value="UniProtKB-EC"/>
</dbReference>
<evidence type="ECO:0000256" key="3">
    <source>
        <dbReference type="ARBA" id="ARBA00022679"/>
    </source>
</evidence>
<dbReference type="Gene3D" id="1.20.1050.130">
    <property type="match status" value="1"/>
</dbReference>
<dbReference type="OrthoDB" id="422574at2759"/>
<evidence type="ECO:0000259" key="6">
    <source>
        <dbReference type="PROSITE" id="PS50404"/>
    </source>
</evidence>
<sequence length="240" mass="28055">MTTTQPITVWLTTNTTTQPRAPTHGRSEPPPPPRTQPPTNPGDFQVITILEELTIPYTIKCLHPNELKKRPFTTINPNSRVPAIHDPSTNLTLWESSAITQYLIDTYDIQKRLTYEDLPRKHLLNQYLHFQSSGQGPYFEQCGWFSIHHPEHIPSAITRYKTEVHRILSVLDTVLEGREWLVGEKCTYADLAFLTWNAQLRNLVPRGADEDERKYPWVERWQERMEGREAWRRVVEALIY</sequence>
<protein>
    <recommendedName>
        <fullName evidence="2">glutathione transferase</fullName>
        <ecNumber evidence="2">2.5.1.18</ecNumber>
    </recommendedName>
</protein>
<evidence type="ECO:0000256" key="5">
    <source>
        <dbReference type="SAM" id="MobiDB-lite"/>
    </source>
</evidence>
<dbReference type="SFLD" id="SFLDS00019">
    <property type="entry name" value="Glutathione_Transferase_(cytos"/>
    <property type="match status" value="1"/>
</dbReference>
<dbReference type="InterPro" id="IPR004045">
    <property type="entry name" value="Glutathione_S-Trfase_N"/>
</dbReference>
<reference evidence="8 9" key="1">
    <citation type="submission" date="2018-02" db="EMBL/GenBank/DDBJ databases">
        <title>The genomes of Aspergillus section Nigri reveals drivers in fungal speciation.</title>
        <authorList>
            <consortium name="DOE Joint Genome Institute"/>
            <person name="Vesth T.C."/>
            <person name="Nybo J."/>
            <person name="Theobald S."/>
            <person name="Brandl J."/>
            <person name="Frisvad J.C."/>
            <person name="Nielsen K.F."/>
            <person name="Lyhne E.K."/>
            <person name="Kogle M.E."/>
            <person name="Kuo A."/>
            <person name="Riley R."/>
            <person name="Clum A."/>
            <person name="Nolan M."/>
            <person name="Lipzen A."/>
            <person name="Salamov A."/>
            <person name="Henrissat B."/>
            <person name="Wiebenga A."/>
            <person name="De vries R.P."/>
            <person name="Grigoriev I.V."/>
            <person name="Mortensen U.H."/>
            <person name="Andersen M.R."/>
            <person name="Baker S.E."/>
        </authorList>
    </citation>
    <scope>NUCLEOTIDE SEQUENCE [LARGE SCALE GENOMIC DNA]</scope>
    <source>
        <strain evidence="8 9">CBS 707.79</strain>
    </source>
</reference>
<feature type="domain" description="GST N-terminal" evidence="6">
    <location>
        <begin position="30"/>
        <end position="111"/>
    </location>
</feature>
<dbReference type="Proteomes" id="UP000247810">
    <property type="component" value="Unassembled WGS sequence"/>
</dbReference>
<dbReference type="PANTHER" id="PTHR44051:SF20">
    <property type="entry name" value="GLUTATHIONE TRANSFERASE 1 (EUROFUNG)"/>
    <property type="match status" value="1"/>
</dbReference>